<evidence type="ECO:0000256" key="4">
    <source>
        <dbReference type="ARBA" id="ARBA00022723"/>
    </source>
</evidence>
<gene>
    <name evidence="8" type="ORF">VDBG_09662</name>
</gene>
<dbReference type="Proteomes" id="UP000008698">
    <property type="component" value="Unassembled WGS sequence"/>
</dbReference>
<dbReference type="Gene3D" id="2.60.120.10">
    <property type="entry name" value="Jelly Rolls"/>
    <property type="match status" value="1"/>
</dbReference>
<proteinExistence type="inferred from homology"/>
<dbReference type="Pfam" id="PF00190">
    <property type="entry name" value="Cupin_1"/>
    <property type="match status" value="1"/>
</dbReference>
<evidence type="ECO:0000313" key="9">
    <source>
        <dbReference type="Proteomes" id="UP000008698"/>
    </source>
</evidence>
<protein>
    <submittedName>
        <fullName evidence="8">Spherulin-1A</fullName>
    </submittedName>
</protein>
<name>C9SX11_VERA1</name>
<dbReference type="InterPro" id="IPR014710">
    <property type="entry name" value="RmlC-like_jellyroll"/>
</dbReference>
<comment type="subcellular location">
    <subcellularLocation>
        <location evidence="1">Secreted</location>
    </subcellularLocation>
</comment>
<dbReference type="PANTHER" id="PTHR31238">
    <property type="entry name" value="GERMIN-LIKE PROTEIN SUBFAMILY 3 MEMBER 3"/>
    <property type="match status" value="1"/>
</dbReference>
<keyword evidence="5" id="KW-0464">Manganese</keyword>
<feature type="chain" id="PRO_5003002495" evidence="6">
    <location>
        <begin position="23"/>
        <end position="235"/>
    </location>
</feature>
<dbReference type="KEGG" id="val:VDBG_09662"/>
<dbReference type="InterPro" id="IPR006045">
    <property type="entry name" value="Cupin_1"/>
</dbReference>
<sequence>MLKIASIVQGICLSLLIDLAEGIDQAVNPTLVGRLKLSPTELDKIKLLPQDSDWTFDYFASDFHNYSPGGVVNANAATFPATIGNGMTMSWLTLGPCAMLPPHYHPRASNYVVAVEGTTETFMTLENGARLVRTVLTPGKMTIFPTGSLHTMQNTGRFRCENATLVSALSSEDAGTHNVANGLFGMPSELLAAAFGDSPLAMQFAALAQNIPAVGTGASEGSSECMRRCEGGPSF</sequence>
<dbReference type="eggNOG" id="ENOG502SEUU">
    <property type="taxonomic scope" value="Eukaryota"/>
</dbReference>
<evidence type="ECO:0000313" key="8">
    <source>
        <dbReference type="EMBL" id="EEY23552.1"/>
    </source>
</evidence>
<dbReference type="GeneID" id="9528174"/>
<reference evidence="9" key="1">
    <citation type="journal article" date="2011" name="PLoS Pathog.">
        <title>Comparative genomics yields insights into niche adaptation of plant vascular wilt pathogens.</title>
        <authorList>
            <person name="Klosterman S.J."/>
            <person name="Subbarao K.V."/>
            <person name="Kang S."/>
            <person name="Veronese P."/>
            <person name="Gold S.E."/>
            <person name="Thomma B.P.H.J."/>
            <person name="Chen Z."/>
            <person name="Henrissat B."/>
            <person name="Lee Y.-H."/>
            <person name="Park J."/>
            <person name="Garcia-Pedrajas M.D."/>
            <person name="Barbara D.J."/>
            <person name="Anchieta A."/>
            <person name="de Jonge R."/>
            <person name="Santhanam P."/>
            <person name="Maruthachalam K."/>
            <person name="Atallah Z."/>
            <person name="Amyotte S.G."/>
            <person name="Paz Z."/>
            <person name="Inderbitzin P."/>
            <person name="Hayes R.J."/>
            <person name="Heiman D.I."/>
            <person name="Young S."/>
            <person name="Zeng Q."/>
            <person name="Engels R."/>
            <person name="Galagan J."/>
            <person name="Cuomo C.A."/>
            <person name="Dobinson K.F."/>
            <person name="Ma L.-J."/>
        </authorList>
    </citation>
    <scope>NUCLEOTIDE SEQUENCE [LARGE SCALE GENOMIC DNA]</scope>
    <source>
        <strain evidence="9">VaMs.102 / ATCC MYA-4576 / FGSC 10136</strain>
    </source>
</reference>
<dbReference type="HOGENOM" id="CLU_061239_0_0_1"/>
<dbReference type="GO" id="GO:0005576">
    <property type="term" value="C:extracellular region"/>
    <property type="evidence" value="ECO:0007669"/>
    <property type="project" value="UniProtKB-SubCell"/>
</dbReference>
<evidence type="ECO:0000256" key="1">
    <source>
        <dbReference type="ARBA" id="ARBA00004613"/>
    </source>
</evidence>
<dbReference type="CDD" id="cd02241">
    <property type="entry name" value="cupin_OxOx"/>
    <property type="match status" value="1"/>
</dbReference>
<dbReference type="InterPro" id="IPR001929">
    <property type="entry name" value="Germin"/>
</dbReference>
<organism evidence="9">
    <name type="scientific">Verticillium alfalfae (strain VaMs.102 / ATCC MYA-4576 / FGSC 10136)</name>
    <name type="common">Verticillium wilt of alfalfa</name>
    <name type="synonym">Verticillium albo-atrum</name>
    <dbReference type="NCBI Taxonomy" id="526221"/>
    <lineage>
        <taxon>Eukaryota</taxon>
        <taxon>Fungi</taxon>
        <taxon>Dikarya</taxon>
        <taxon>Ascomycota</taxon>
        <taxon>Pezizomycotina</taxon>
        <taxon>Sordariomycetes</taxon>
        <taxon>Hypocreomycetidae</taxon>
        <taxon>Glomerellales</taxon>
        <taxon>Plectosphaerellaceae</taxon>
        <taxon>Verticillium</taxon>
    </lineage>
</organism>
<evidence type="ECO:0000256" key="3">
    <source>
        <dbReference type="ARBA" id="ARBA00022525"/>
    </source>
</evidence>
<dbReference type="RefSeq" id="XP_003000467.1">
    <property type="nucleotide sequence ID" value="XM_003000421.1"/>
</dbReference>
<dbReference type="OrthoDB" id="1921208at2759"/>
<keyword evidence="6" id="KW-0732">Signal</keyword>
<dbReference type="AlphaFoldDB" id="C9SX11"/>
<keyword evidence="4" id="KW-0479">Metal-binding</keyword>
<feature type="signal peptide" evidence="6">
    <location>
        <begin position="1"/>
        <end position="22"/>
    </location>
</feature>
<evidence type="ECO:0000259" key="7">
    <source>
        <dbReference type="SMART" id="SM00835"/>
    </source>
</evidence>
<evidence type="ECO:0000256" key="6">
    <source>
        <dbReference type="SAM" id="SignalP"/>
    </source>
</evidence>
<evidence type="ECO:0000256" key="2">
    <source>
        <dbReference type="ARBA" id="ARBA00007456"/>
    </source>
</evidence>
<keyword evidence="3" id="KW-0964">Secreted</keyword>
<dbReference type="EMBL" id="DS985228">
    <property type="protein sequence ID" value="EEY23552.1"/>
    <property type="molecule type" value="Genomic_DNA"/>
</dbReference>
<dbReference type="STRING" id="526221.C9SX11"/>
<dbReference type="SMART" id="SM00835">
    <property type="entry name" value="Cupin_1"/>
    <property type="match status" value="1"/>
</dbReference>
<keyword evidence="9" id="KW-1185">Reference proteome</keyword>
<dbReference type="OMA" id="MQNNDCE"/>
<dbReference type="InterPro" id="IPR011051">
    <property type="entry name" value="RmlC_Cupin_sf"/>
</dbReference>
<dbReference type="SUPFAM" id="SSF51182">
    <property type="entry name" value="RmlC-like cupins"/>
    <property type="match status" value="1"/>
</dbReference>
<dbReference type="GO" id="GO:0030145">
    <property type="term" value="F:manganese ion binding"/>
    <property type="evidence" value="ECO:0007669"/>
    <property type="project" value="InterPro"/>
</dbReference>
<dbReference type="PRINTS" id="PR00325">
    <property type="entry name" value="GERMIN"/>
</dbReference>
<feature type="domain" description="Cupin type-1" evidence="7">
    <location>
        <begin position="58"/>
        <end position="203"/>
    </location>
</feature>
<accession>C9SX11</accession>
<evidence type="ECO:0000256" key="5">
    <source>
        <dbReference type="ARBA" id="ARBA00023211"/>
    </source>
</evidence>
<comment type="similarity">
    <text evidence="2">Belongs to the germin family.</text>
</comment>